<feature type="compositionally biased region" description="Polar residues" evidence="1">
    <location>
        <begin position="647"/>
        <end position="658"/>
    </location>
</feature>
<dbReference type="PANTHER" id="PTHR16510">
    <property type="entry name" value="EXTRACELLULAR MATRIX PHOSPHOGLYCOPROTEIN WITH ASARM MOTIF"/>
    <property type="match status" value="1"/>
</dbReference>
<evidence type="ECO:0000313" key="3">
    <source>
        <dbReference type="Proteomes" id="UP000050525"/>
    </source>
</evidence>
<feature type="compositionally biased region" description="Basic and acidic residues" evidence="1">
    <location>
        <begin position="52"/>
        <end position="63"/>
    </location>
</feature>
<feature type="compositionally biased region" description="Basic and acidic residues" evidence="1">
    <location>
        <begin position="663"/>
        <end position="681"/>
    </location>
</feature>
<feature type="compositionally biased region" description="Polar residues" evidence="1">
    <location>
        <begin position="186"/>
        <end position="200"/>
    </location>
</feature>
<feature type="compositionally biased region" description="Basic and acidic residues" evidence="1">
    <location>
        <begin position="201"/>
        <end position="210"/>
    </location>
</feature>
<feature type="compositionally biased region" description="Polar residues" evidence="1">
    <location>
        <begin position="793"/>
        <end position="810"/>
    </location>
</feature>
<protein>
    <submittedName>
        <fullName evidence="2">Ovocleidin-116</fullName>
    </submittedName>
</protein>
<dbReference type="GO" id="GO:0031214">
    <property type="term" value="P:biomineral tissue development"/>
    <property type="evidence" value="ECO:0007669"/>
    <property type="project" value="InterPro"/>
</dbReference>
<feature type="compositionally biased region" description="Basic and acidic residues" evidence="1">
    <location>
        <begin position="381"/>
        <end position="414"/>
    </location>
</feature>
<feature type="compositionally biased region" description="Basic and acidic residues" evidence="1">
    <location>
        <begin position="243"/>
        <end position="254"/>
    </location>
</feature>
<feature type="compositionally biased region" description="Basic and acidic residues" evidence="1">
    <location>
        <begin position="331"/>
        <end position="360"/>
    </location>
</feature>
<feature type="region of interest" description="Disordered" evidence="1">
    <location>
        <begin position="320"/>
        <end position="440"/>
    </location>
</feature>
<feature type="compositionally biased region" description="Basic and acidic residues" evidence="1">
    <location>
        <begin position="766"/>
        <end position="787"/>
    </location>
</feature>
<feature type="compositionally biased region" description="Basic and acidic residues" evidence="1">
    <location>
        <begin position="715"/>
        <end position="738"/>
    </location>
</feature>
<feature type="region of interest" description="Disordered" evidence="1">
    <location>
        <begin position="41"/>
        <end position="73"/>
    </location>
</feature>
<evidence type="ECO:0000256" key="1">
    <source>
        <dbReference type="SAM" id="MobiDB-lite"/>
    </source>
</evidence>
<gene>
    <name evidence="2" type="primary">MEPE</name>
    <name evidence="2" type="ORF">Y1Q_0019520</name>
</gene>
<dbReference type="GO" id="GO:1990430">
    <property type="term" value="F:extracellular matrix protein binding"/>
    <property type="evidence" value="ECO:0007669"/>
    <property type="project" value="TreeGrafter"/>
</dbReference>
<feature type="region of interest" description="Disordered" evidence="1">
    <location>
        <begin position="155"/>
        <end position="287"/>
    </location>
</feature>
<feature type="compositionally biased region" description="Basic and acidic residues" evidence="1">
    <location>
        <begin position="423"/>
        <end position="440"/>
    </location>
</feature>
<dbReference type="Proteomes" id="UP000050525">
    <property type="component" value="Unassembled WGS sequence"/>
</dbReference>
<feature type="region of interest" description="Disordered" evidence="1">
    <location>
        <begin position="706"/>
        <end position="738"/>
    </location>
</feature>
<evidence type="ECO:0000313" key="2">
    <source>
        <dbReference type="EMBL" id="KYO38056.1"/>
    </source>
</evidence>
<dbReference type="EMBL" id="AKHW03002540">
    <property type="protein sequence ID" value="KYO38056.1"/>
    <property type="molecule type" value="Genomic_DNA"/>
</dbReference>
<feature type="region of interest" description="Disordered" evidence="1">
    <location>
        <begin position="638"/>
        <end position="681"/>
    </location>
</feature>
<feature type="compositionally biased region" description="Basic and acidic residues" evidence="1">
    <location>
        <begin position="586"/>
        <end position="599"/>
    </location>
</feature>
<name>A0A151NMJ7_ALLMI</name>
<feature type="compositionally biased region" description="Basic and acidic residues" evidence="1">
    <location>
        <begin position="156"/>
        <end position="168"/>
    </location>
</feature>
<organism evidence="2 3">
    <name type="scientific">Alligator mississippiensis</name>
    <name type="common">American alligator</name>
    <dbReference type="NCBI Taxonomy" id="8496"/>
    <lineage>
        <taxon>Eukaryota</taxon>
        <taxon>Metazoa</taxon>
        <taxon>Chordata</taxon>
        <taxon>Craniata</taxon>
        <taxon>Vertebrata</taxon>
        <taxon>Euteleostomi</taxon>
        <taxon>Archelosauria</taxon>
        <taxon>Archosauria</taxon>
        <taxon>Crocodylia</taxon>
        <taxon>Alligatoridae</taxon>
        <taxon>Alligatorinae</taxon>
        <taxon>Alligator</taxon>
    </lineage>
</organism>
<reference evidence="2 3" key="1">
    <citation type="journal article" date="2012" name="Genome Biol.">
        <title>Sequencing three crocodilian genomes to illuminate the evolution of archosaurs and amniotes.</title>
        <authorList>
            <person name="St John J.A."/>
            <person name="Braun E.L."/>
            <person name="Isberg S.R."/>
            <person name="Miles L.G."/>
            <person name="Chong A.Y."/>
            <person name="Gongora J."/>
            <person name="Dalzell P."/>
            <person name="Moran C."/>
            <person name="Bed'hom B."/>
            <person name="Abzhanov A."/>
            <person name="Burgess S.C."/>
            <person name="Cooksey A.M."/>
            <person name="Castoe T.A."/>
            <person name="Crawford N.G."/>
            <person name="Densmore L.D."/>
            <person name="Drew J.C."/>
            <person name="Edwards S.V."/>
            <person name="Faircloth B.C."/>
            <person name="Fujita M.K."/>
            <person name="Greenwold M.J."/>
            <person name="Hoffmann F.G."/>
            <person name="Howard J.M."/>
            <person name="Iguchi T."/>
            <person name="Janes D.E."/>
            <person name="Khan S.Y."/>
            <person name="Kohno S."/>
            <person name="de Koning A.J."/>
            <person name="Lance S.L."/>
            <person name="McCarthy F.M."/>
            <person name="McCormack J.E."/>
            <person name="Merchant M.E."/>
            <person name="Peterson D.G."/>
            <person name="Pollock D.D."/>
            <person name="Pourmand N."/>
            <person name="Raney B.J."/>
            <person name="Roessler K.A."/>
            <person name="Sanford J.R."/>
            <person name="Sawyer R.H."/>
            <person name="Schmidt C.J."/>
            <person name="Triplett E.W."/>
            <person name="Tuberville T.D."/>
            <person name="Venegas-Anaya M."/>
            <person name="Howard J.T."/>
            <person name="Jarvis E.D."/>
            <person name="Guillette L.J.Jr."/>
            <person name="Glenn T.C."/>
            <person name="Green R.E."/>
            <person name="Ray D.A."/>
        </authorList>
    </citation>
    <scope>NUCLEOTIDE SEQUENCE [LARGE SCALE GENOMIC DNA]</scope>
    <source>
        <strain evidence="2">KSC_2009_1</strain>
    </source>
</reference>
<feature type="region of interest" description="Disordered" evidence="1">
    <location>
        <begin position="751"/>
        <end position="817"/>
    </location>
</feature>
<dbReference type="STRING" id="8496.A0A151NMJ7"/>
<keyword evidence="3" id="KW-1185">Reference proteome</keyword>
<dbReference type="AlphaFoldDB" id="A0A151NMJ7"/>
<dbReference type="InterPro" id="IPR009837">
    <property type="entry name" value="MEPE"/>
</dbReference>
<dbReference type="PANTHER" id="PTHR16510:SF4">
    <property type="entry name" value="MATRIX EXTRACELLULAR PHOSPHOGLYCOPROTEIN"/>
    <property type="match status" value="1"/>
</dbReference>
<sequence length="817" mass="91027">MACTKPILVKTCNINNGFYLFKYVYTSSARKNQTQIMKGEEYDKSQVSNHQFKQEDESKKPSEDFQVQEGGEDRKYLLENGTIRKSDSKSISDRQKLVGVNGNTSDWDAHQIHLEVSVYKDDREKGTGNTTVGIEGSGDLDFLDQIEGGVTVISGTDHDARGSSHQDAKSTGYTERYGQDREKDQSGFTGVNESEGTEYNATREKDKDAIETQGSNGYRDIPKKDKAIHQDPVSNSYSGVPMTDKDGTRDKEFDNEGSGYTNFLDKDEDNFATGNGDDHLDIGDTDSIDIPERMEHIKVDKEGMDNQSYFSETGEVKVIKGNHVEGPNLTKGDRKKDEVSGRTNSHVKEPDVIKPEKNDEGYGNILTERASIHIEGPGPTKADKEDKGKGKEKTSSHMEGPDIIRPQKNDKGEENIINGRTHSHVEEPDVSRPHKIDKSEVNIFSGRTSNHIEMPDIIKARKTGEGNIVSGKAGSHVDSGFTKQLKKDKSELILPSGRVGTYMQEPDKGRKMHKKDKGKVTILSGRVGSHVPKTDVINTHKKDKDEVTVSSGRVSTHIQKPHVTKVHKKDDSEHNIISGRSSIQTERPDFTKPHKKNVDMSHGNASKGKLEITYTNVPKKKGNIINVRLTAGKKDITKGRTAHTKVPGSSANAKTSAGHSRGKTKDTGHRHTETKDDTQFFTGHEHLKYTNTGNVQKTDNIQIKKHSFHTPGSDENVKKTSPKSEKSDAETDERYTGRVYLGHDRVLRRKGTWHGKKGWSAKYVHGNKDDSSQSSDSERASRSDSRQAYDFYQNDQPDNYWSAQSIQGDQDLSAEKN</sequence>
<comment type="caution">
    <text evidence="2">The sequence shown here is derived from an EMBL/GenBank/DDBJ whole genome shotgun (WGS) entry which is preliminary data.</text>
</comment>
<dbReference type="GO" id="GO:0031012">
    <property type="term" value="C:extracellular matrix"/>
    <property type="evidence" value="ECO:0007669"/>
    <property type="project" value="TreeGrafter"/>
</dbReference>
<feature type="region of interest" description="Disordered" evidence="1">
    <location>
        <begin position="551"/>
        <end position="572"/>
    </location>
</feature>
<feature type="region of interest" description="Disordered" evidence="1">
    <location>
        <begin position="585"/>
        <end position="604"/>
    </location>
</feature>
<accession>A0A151NMJ7</accession>
<feature type="compositionally biased region" description="Basic and acidic residues" evidence="1">
    <location>
        <begin position="220"/>
        <end position="229"/>
    </location>
</feature>
<proteinExistence type="predicted"/>